<dbReference type="EMBL" id="SPMX01000095">
    <property type="protein sequence ID" value="NMQ07807.1"/>
    <property type="molecule type" value="Genomic_DNA"/>
</dbReference>
<feature type="chain" id="PRO_5046207247" description="FecR protein domain-containing protein" evidence="2">
    <location>
        <begin position="31"/>
        <end position="444"/>
    </location>
</feature>
<protein>
    <recommendedName>
        <fullName evidence="3">FecR protein domain-containing protein</fullName>
    </recommendedName>
</protein>
<feature type="compositionally biased region" description="Basic and acidic residues" evidence="1">
    <location>
        <begin position="263"/>
        <end position="272"/>
    </location>
</feature>
<feature type="region of interest" description="Disordered" evidence="1">
    <location>
        <begin position="261"/>
        <end position="291"/>
    </location>
</feature>
<gene>
    <name evidence="4" type="ORF">E4Q08_22480</name>
</gene>
<keyword evidence="2" id="KW-0732">Signal</keyword>
<name>A0ABX1TDQ6_9PROT</name>
<dbReference type="PANTHER" id="PTHR38731">
    <property type="entry name" value="LIPL45-RELATED LIPOPROTEIN-RELATED"/>
    <property type="match status" value="1"/>
</dbReference>
<evidence type="ECO:0000313" key="4">
    <source>
        <dbReference type="EMBL" id="NMQ07807.1"/>
    </source>
</evidence>
<dbReference type="InterPro" id="IPR006860">
    <property type="entry name" value="FecR"/>
</dbReference>
<organism evidence="4 5">
    <name type="scientific">Candidatus Accumulibacter contiguus</name>
    <dbReference type="NCBI Taxonomy" id="2954381"/>
    <lineage>
        <taxon>Bacteria</taxon>
        <taxon>Pseudomonadati</taxon>
        <taxon>Pseudomonadota</taxon>
        <taxon>Betaproteobacteria</taxon>
        <taxon>Candidatus Accumulibacter</taxon>
    </lineage>
</organism>
<dbReference type="RefSeq" id="WP_169072045.1">
    <property type="nucleotide sequence ID" value="NZ_JAZKUC010000001.1"/>
</dbReference>
<evidence type="ECO:0000256" key="2">
    <source>
        <dbReference type="SAM" id="SignalP"/>
    </source>
</evidence>
<accession>A0ABX1TDQ6</accession>
<feature type="domain" description="FecR protein" evidence="3">
    <location>
        <begin position="65"/>
        <end position="168"/>
    </location>
</feature>
<feature type="signal peptide" evidence="2">
    <location>
        <begin position="1"/>
        <end position="30"/>
    </location>
</feature>
<comment type="caution">
    <text evidence="4">The sequence shown here is derived from an EMBL/GenBank/DDBJ whole genome shotgun (WGS) entry which is preliminary data.</text>
</comment>
<proteinExistence type="predicted"/>
<dbReference type="PANTHER" id="PTHR38731:SF3">
    <property type="entry name" value="BLL6125 PROTEIN"/>
    <property type="match status" value="1"/>
</dbReference>
<keyword evidence="5" id="KW-1185">Reference proteome</keyword>
<reference evidence="4" key="1">
    <citation type="submission" date="2019-03" db="EMBL/GenBank/DDBJ databases">
        <title>Metabolic reconstructions from genomes of highly enriched 'Candidatus Accumulibacter' and 'Candidatus Competibacter' bioreactor populations.</title>
        <authorList>
            <person name="Annavajhala M.K."/>
            <person name="Welles L."/>
            <person name="Abbas B."/>
            <person name="Sorokin D."/>
            <person name="Park H."/>
            <person name="Van Loosdrecht M."/>
            <person name="Chandran K."/>
        </authorList>
    </citation>
    <scope>NUCLEOTIDE SEQUENCE</scope>
    <source>
        <strain evidence="4">SBR_L</strain>
    </source>
</reference>
<evidence type="ECO:0000256" key="1">
    <source>
        <dbReference type="SAM" id="MobiDB-lite"/>
    </source>
</evidence>
<dbReference type="Proteomes" id="UP000886469">
    <property type="component" value="Unassembled WGS sequence"/>
</dbReference>
<dbReference type="Pfam" id="PF04773">
    <property type="entry name" value="FecR"/>
    <property type="match status" value="1"/>
</dbReference>
<sequence length="444" mass="47414">MMKELLRHARLLRLLLVMWVLLAPASAVHASAAVGEVTLCIGSSQIQREGRSEPVSRGYRIVPGDVIRTTTSGHVHIRFVDGALVSVRPDSVLQVVEYRYDAANPSASLIKFYLETGTVRGISGLAAQAARDKFRLNTPLVAIGVKGTDFVTQADAKRAVVLVNQGAIVLAPLDNICRADGFGPCATPRSRELAATMDGMALVYRQAAREPLLQPVNSLQGADKITPALLQERVSNASTATAVADSRSPGQALAQEAAAVAESRARAERARAEQQTPPRTESLTWGRWATDPRPGDNLTIPFREARNDKKITVGEDYYMLFRNETITNTLTNASGLANFRLESSTASYRDPYSVLSAATVNGGSLSIDFGRNTFATQLAVTAQSVGTQAVTATGTIDRTTGVFLSNGAADRVSGAVSLDTSQAGYFFSKSIGNGALMGATLWRR</sequence>
<evidence type="ECO:0000313" key="5">
    <source>
        <dbReference type="Proteomes" id="UP000886469"/>
    </source>
</evidence>
<evidence type="ECO:0000259" key="3">
    <source>
        <dbReference type="Pfam" id="PF04773"/>
    </source>
</evidence>